<dbReference type="GO" id="GO:0000772">
    <property type="term" value="F:mating pheromone activity"/>
    <property type="evidence" value="ECO:0007669"/>
    <property type="project" value="InterPro"/>
</dbReference>
<proteinExistence type="predicted"/>
<name>O74279_COPCI</name>
<dbReference type="InterPro" id="IPR012597">
    <property type="entry name" value="Pheromone"/>
</dbReference>
<sequence length="61" mass="6729">MDSFTDFASLGIQVEAFDSAVEVLDSFPIDRAPHTQESSTGTPVDQERYNANKAYAWCVIS</sequence>
<gene>
    <name evidence="1" type="primary">phb2.2</name>
</gene>
<evidence type="ECO:0000313" key="1">
    <source>
        <dbReference type="EMBL" id="CAA71959.1"/>
    </source>
</evidence>
<dbReference type="GO" id="GO:0016020">
    <property type="term" value="C:membrane"/>
    <property type="evidence" value="ECO:0007669"/>
    <property type="project" value="InterPro"/>
</dbReference>
<dbReference type="EMBL" id="Y11077">
    <property type="protein sequence ID" value="CAA71959.1"/>
    <property type="molecule type" value="Genomic_DNA"/>
</dbReference>
<accession>O74279</accession>
<dbReference type="Pfam" id="PF08015">
    <property type="entry name" value="Pheromone"/>
    <property type="match status" value="1"/>
</dbReference>
<organism evidence="1">
    <name type="scientific">Coprinopsis cinerea</name>
    <name type="common">Inky cap fungus</name>
    <name type="synonym">Hormographiella aspergillata</name>
    <dbReference type="NCBI Taxonomy" id="5346"/>
    <lineage>
        <taxon>Eukaryota</taxon>
        <taxon>Fungi</taxon>
        <taxon>Dikarya</taxon>
        <taxon>Basidiomycota</taxon>
        <taxon>Agaricomycotina</taxon>
        <taxon>Agaricomycetes</taxon>
        <taxon>Agaricomycetidae</taxon>
        <taxon>Agaricales</taxon>
        <taxon>Agaricineae</taxon>
        <taxon>Psathyrellaceae</taxon>
        <taxon>Coprinopsis</taxon>
    </lineage>
</organism>
<reference evidence="1" key="1">
    <citation type="journal article" date="1998" name="Genetics">
        <title>A large pheromone and receptor gene complex determines multiple B mating type specificities in Coprinus cinereus.</title>
        <authorList>
            <person name="O'Shea S.F."/>
            <person name="Chaure P.T."/>
            <person name="Halsall J.R."/>
            <person name="Olesnicky N.S."/>
            <person name="Leibbrandt A."/>
            <person name="Connerton I.F."/>
            <person name="Casselton L.A."/>
        </authorList>
    </citation>
    <scope>NUCLEOTIDE SEQUENCE</scope>
    <source>
        <strain evidence="1">H9</strain>
    </source>
</reference>
<dbReference type="AlphaFoldDB" id="O74279"/>
<protein>
    <submittedName>
        <fullName evidence="1">Pheromone</fullName>
    </submittedName>
</protein>